<dbReference type="InterPro" id="IPR000847">
    <property type="entry name" value="LysR_HTH_N"/>
</dbReference>
<dbReference type="PROSITE" id="PS50931">
    <property type="entry name" value="HTH_LYSR"/>
    <property type="match status" value="1"/>
</dbReference>
<dbReference type="Gene3D" id="1.10.10.10">
    <property type="entry name" value="Winged helix-like DNA-binding domain superfamily/Winged helix DNA-binding domain"/>
    <property type="match status" value="1"/>
</dbReference>
<dbReference type="InterPro" id="IPR037402">
    <property type="entry name" value="YidZ_PBP2"/>
</dbReference>
<dbReference type="InterPro" id="IPR050389">
    <property type="entry name" value="LysR-type_TF"/>
</dbReference>
<dbReference type="PANTHER" id="PTHR30118">
    <property type="entry name" value="HTH-TYPE TRANSCRIPTIONAL REGULATOR LEUO-RELATED"/>
    <property type="match status" value="1"/>
</dbReference>
<evidence type="ECO:0000256" key="1">
    <source>
        <dbReference type="ARBA" id="ARBA00009437"/>
    </source>
</evidence>
<evidence type="ECO:0000259" key="6">
    <source>
        <dbReference type="PROSITE" id="PS50931"/>
    </source>
</evidence>
<dbReference type="GO" id="GO:0003700">
    <property type="term" value="F:DNA-binding transcription factor activity"/>
    <property type="evidence" value="ECO:0007669"/>
    <property type="project" value="InterPro"/>
</dbReference>
<feature type="region of interest" description="Disordered" evidence="5">
    <location>
        <begin position="61"/>
        <end position="92"/>
    </location>
</feature>
<proteinExistence type="inferred from homology"/>
<dbReference type="SUPFAM" id="SSF46785">
    <property type="entry name" value="Winged helix' DNA-binding domain"/>
    <property type="match status" value="1"/>
</dbReference>
<keyword evidence="4" id="KW-0804">Transcription</keyword>
<reference evidence="8" key="1">
    <citation type="submission" date="2019-09" db="EMBL/GenBank/DDBJ databases">
        <title>Mumia zhuanghuii sp. nov. isolated from the intestinal contents of plateau pika (Ochotona curzoniae) in the Qinghai-Tibet plateau of China.</title>
        <authorList>
            <person name="Tian Z."/>
        </authorList>
    </citation>
    <scope>NUCLEOTIDE SEQUENCE [LARGE SCALE GENOMIC DNA]</scope>
    <source>
        <strain evidence="8">L-033</strain>
    </source>
</reference>
<evidence type="ECO:0000256" key="4">
    <source>
        <dbReference type="ARBA" id="ARBA00023163"/>
    </source>
</evidence>
<sequence length="404" mass="42897">MAAAADSVMANSFVRSVSRVECHVRKPGSFAGPLCIINAYGSARTPYPPATVSVAGAAQLRQSAGAGSGPADQGPPVQELCHPHHPHRDRRAGAGMDLNLIRVFVAVAETRSLTTAAARLYVTQPAVSQALGRLRRELDDPLFRRVGRVMEPTPLAESVYPGFREAVAAVDRTLDGVHRFDPADSERTFRIALSELGEIGWLPAIVRAVRAHAPAMRIEVAPMDVLALPEWLARGTVDLAVTPSPVPGRFEKVVLKTQGYGVVMSARHPLADGPLDLAAYASAAHVVVASDSGAPAVGQALRNAGVTIEPRVAANHFAALPPLLAGSRDLIATMPDTIAEGWARTWPLVVRPLPFEMPAIDVSLYRRSTTQHTAALDWLFGTVAHAIRGSSGRFQVIHGDATGP</sequence>
<protein>
    <submittedName>
        <fullName evidence="7">LysR family transcriptional regulator</fullName>
    </submittedName>
</protein>
<dbReference type="InterPro" id="IPR005119">
    <property type="entry name" value="LysR_subst-bd"/>
</dbReference>
<organism evidence="7 8">
    <name type="scientific">Microbacterium caowuchunii</name>
    <dbReference type="NCBI Taxonomy" id="2614638"/>
    <lineage>
        <taxon>Bacteria</taxon>
        <taxon>Bacillati</taxon>
        <taxon>Actinomycetota</taxon>
        <taxon>Actinomycetes</taxon>
        <taxon>Micrococcales</taxon>
        <taxon>Microbacteriaceae</taxon>
        <taxon>Microbacterium</taxon>
    </lineage>
</organism>
<accession>A0A5N0TGS7</accession>
<dbReference type="InterPro" id="IPR036388">
    <property type="entry name" value="WH-like_DNA-bd_sf"/>
</dbReference>
<dbReference type="SUPFAM" id="SSF53850">
    <property type="entry name" value="Periplasmic binding protein-like II"/>
    <property type="match status" value="1"/>
</dbReference>
<keyword evidence="2" id="KW-0805">Transcription regulation</keyword>
<keyword evidence="8" id="KW-1185">Reference proteome</keyword>
<dbReference type="CDD" id="cd08417">
    <property type="entry name" value="PBP2_Nitroaromatics_like"/>
    <property type="match status" value="1"/>
</dbReference>
<dbReference type="PANTHER" id="PTHR30118:SF15">
    <property type="entry name" value="TRANSCRIPTIONAL REGULATORY PROTEIN"/>
    <property type="match status" value="1"/>
</dbReference>
<evidence type="ECO:0000256" key="2">
    <source>
        <dbReference type="ARBA" id="ARBA00023015"/>
    </source>
</evidence>
<comment type="caution">
    <text evidence="7">The sequence shown here is derived from an EMBL/GenBank/DDBJ whole genome shotgun (WGS) entry which is preliminary data.</text>
</comment>
<dbReference type="GO" id="GO:0003677">
    <property type="term" value="F:DNA binding"/>
    <property type="evidence" value="ECO:0007669"/>
    <property type="project" value="UniProtKB-KW"/>
</dbReference>
<dbReference type="Gene3D" id="3.40.190.10">
    <property type="entry name" value="Periplasmic binding protein-like II"/>
    <property type="match status" value="2"/>
</dbReference>
<dbReference type="AlphaFoldDB" id="A0A5N0TGS7"/>
<evidence type="ECO:0000256" key="5">
    <source>
        <dbReference type="SAM" id="MobiDB-lite"/>
    </source>
</evidence>
<evidence type="ECO:0000256" key="3">
    <source>
        <dbReference type="ARBA" id="ARBA00023125"/>
    </source>
</evidence>
<dbReference type="EMBL" id="VYUY01000008">
    <property type="protein sequence ID" value="KAA9134260.1"/>
    <property type="molecule type" value="Genomic_DNA"/>
</dbReference>
<dbReference type="Proteomes" id="UP000326838">
    <property type="component" value="Unassembled WGS sequence"/>
</dbReference>
<evidence type="ECO:0000313" key="8">
    <source>
        <dbReference type="Proteomes" id="UP000326838"/>
    </source>
</evidence>
<feature type="domain" description="HTH lysR-type" evidence="6">
    <location>
        <begin position="96"/>
        <end position="153"/>
    </location>
</feature>
<dbReference type="PRINTS" id="PR00039">
    <property type="entry name" value="HTHLYSR"/>
</dbReference>
<name>A0A5N0TGS7_9MICO</name>
<evidence type="ECO:0000313" key="7">
    <source>
        <dbReference type="EMBL" id="KAA9134260.1"/>
    </source>
</evidence>
<dbReference type="InterPro" id="IPR036390">
    <property type="entry name" value="WH_DNA-bd_sf"/>
</dbReference>
<dbReference type="Pfam" id="PF00126">
    <property type="entry name" value="HTH_1"/>
    <property type="match status" value="1"/>
</dbReference>
<keyword evidence="3" id="KW-0238">DNA-binding</keyword>
<dbReference type="Pfam" id="PF03466">
    <property type="entry name" value="LysR_substrate"/>
    <property type="match status" value="1"/>
</dbReference>
<comment type="similarity">
    <text evidence="1">Belongs to the LysR transcriptional regulatory family.</text>
</comment>
<gene>
    <name evidence="7" type="ORF">F6B40_07635</name>
</gene>